<sequence>MVSAYIRIAHKYQMDTILNQWLGYLKKHFTSRFKQWISHERMVPEGFDPIHAIGVVNLARLTGCTSILPTAIAVCTTLGEKIVTGFTRNDGIHEQLSMADLGRCFQAKGHLIQANATAIAVALEPEIVTENCSSDECSEQIRLFVENGRSIFAADYLAPEGLVPPWSNYEASLAEGYDVCCHCLEMMRDDYKNNQRVIWRRLPEITGVQVDGWNL</sequence>
<evidence type="ECO:0000313" key="1">
    <source>
        <dbReference type="EMBL" id="RPD58559.1"/>
    </source>
</evidence>
<keyword evidence="2" id="KW-1185">Reference proteome</keyword>
<protein>
    <submittedName>
        <fullName evidence="1">Uncharacterized protein</fullName>
    </submittedName>
</protein>
<proteinExistence type="predicted"/>
<organism evidence="1 2">
    <name type="scientific">Lentinus tigrinus ALCF2SS1-6</name>
    <dbReference type="NCBI Taxonomy" id="1328759"/>
    <lineage>
        <taxon>Eukaryota</taxon>
        <taxon>Fungi</taxon>
        <taxon>Dikarya</taxon>
        <taxon>Basidiomycota</taxon>
        <taxon>Agaricomycotina</taxon>
        <taxon>Agaricomycetes</taxon>
        <taxon>Polyporales</taxon>
        <taxon>Polyporaceae</taxon>
        <taxon>Lentinus</taxon>
    </lineage>
</organism>
<dbReference type="AlphaFoldDB" id="A0A5C2S653"/>
<dbReference type="STRING" id="1328759.A0A5C2S653"/>
<name>A0A5C2S653_9APHY</name>
<dbReference type="OrthoDB" id="2754394at2759"/>
<dbReference type="EMBL" id="ML122274">
    <property type="protein sequence ID" value="RPD58559.1"/>
    <property type="molecule type" value="Genomic_DNA"/>
</dbReference>
<evidence type="ECO:0000313" key="2">
    <source>
        <dbReference type="Proteomes" id="UP000313359"/>
    </source>
</evidence>
<dbReference type="Proteomes" id="UP000313359">
    <property type="component" value="Unassembled WGS sequence"/>
</dbReference>
<accession>A0A5C2S653</accession>
<gene>
    <name evidence="1" type="ORF">L227DRAFT_576944</name>
</gene>
<reference evidence="1" key="1">
    <citation type="journal article" date="2018" name="Genome Biol. Evol.">
        <title>Genomics and development of Lentinus tigrinus, a white-rot wood-decaying mushroom with dimorphic fruiting bodies.</title>
        <authorList>
            <person name="Wu B."/>
            <person name="Xu Z."/>
            <person name="Knudson A."/>
            <person name="Carlson A."/>
            <person name="Chen N."/>
            <person name="Kovaka S."/>
            <person name="LaButti K."/>
            <person name="Lipzen A."/>
            <person name="Pennachio C."/>
            <person name="Riley R."/>
            <person name="Schakwitz W."/>
            <person name="Umezawa K."/>
            <person name="Ohm R.A."/>
            <person name="Grigoriev I.V."/>
            <person name="Nagy L.G."/>
            <person name="Gibbons J."/>
            <person name="Hibbett D."/>
        </authorList>
    </citation>
    <scope>NUCLEOTIDE SEQUENCE [LARGE SCALE GENOMIC DNA]</scope>
    <source>
        <strain evidence="1">ALCF2SS1-6</strain>
    </source>
</reference>